<dbReference type="SUPFAM" id="SSF141523">
    <property type="entry name" value="L,D-transpeptidase catalytic domain-like"/>
    <property type="match status" value="1"/>
</dbReference>
<dbReference type="PANTHER" id="PTHR30582:SF24">
    <property type="entry name" value="L,D-TRANSPEPTIDASE ERFK_SRFK-RELATED"/>
    <property type="match status" value="1"/>
</dbReference>
<keyword evidence="6 9" id="KW-0133">Cell shape</keyword>
<keyword evidence="5" id="KW-0378">Hydrolase</keyword>
<organism evidence="12 13">
    <name type="scientific">Halodurantibacterium flavum</name>
    <dbReference type="NCBI Taxonomy" id="1382802"/>
    <lineage>
        <taxon>Bacteria</taxon>
        <taxon>Pseudomonadati</taxon>
        <taxon>Pseudomonadota</taxon>
        <taxon>Alphaproteobacteria</taxon>
        <taxon>Rhodobacterales</taxon>
        <taxon>Paracoccaceae</taxon>
        <taxon>Halodurantibacterium</taxon>
    </lineage>
</organism>
<evidence type="ECO:0000256" key="7">
    <source>
        <dbReference type="ARBA" id="ARBA00022984"/>
    </source>
</evidence>
<dbReference type="InterPro" id="IPR050979">
    <property type="entry name" value="LD-transpeptidase"/>
</dbReference>
<evidence type="ECO:0000256" key="2">
    <source>
        <dbReference type="ARBA" id="ARBA00005992"/>
    </source>
</evidence>
<dbReference type="EMBL" id="JBHUGH010000003">
    <property type="protein sequence ID" value="MFD1911549.1"/>
    <property type="molecule type" value="Genomic_DNA"/>
</dbReference>
<evidence type="ECO:0000256" key="4">
    <source>
        <dbReference type="ARBA" id="ARBA00022679"/>
    </source>
</evidence>
<proteinExistence type="inferred from homology"/>
<keyword evidence="13" id="KW-1185">Reference proteome</keyword>
<accession>A0ABW4S1R4</accession>
<dbReference type="InterPro" id="IPR005490">
    <property type="entry name" value="LD_TPept_cat_dom"/>
</dbReference>
<dbReference type="EC" id="2.3.2.-" evidence="12"/>
<evidence type="ECO:0000256" key="6">
    <source>
        <dbReference type="ARBA" id="ARBA00022960"/>
    </source>
</evidence>
<name>A0ABW4S1R4_9RHOB</name>
<dbReference type="Gene3D" id="2.40.440.10">
    <property type="entry name" value="L,D-transpeptidase catalytic domain-like"/>
    <property type="match status" value="1"/>
</dbReference>
<comment type="caution">
    <text evidence="12">The sequence shown here is derived from an EMBL/GenBank/DDBJ whole genome shotgun (WGS) entry which is preliminary data.</text>
</comment>
<evidence type="ECO:0000256" key="3">
    <source>
        <dbReference type="ARBA" id="ARBA00022676"/>
    </source>
</evidence>
<evidence type="ECO:0000256" key="1">
    <source>
        <dbReference type="ARBA" id="ARBA00004752"/>
    </source>
</evidence>
<evidence type="ECO:0000256" key="9">
    <source>
        <dbReference type="PROSITE-ProRule" id="PRU01373"/>
    </source>
</evidence>
<keyword evidence="7 9" id="KW-0573">Peptidoglycan synthesis</keyword>
<feature type="domain" description="L,D-TPase catalytic" evidence="11">
    <location>
        <begin position="97"/>
        <end position="234"/>
    </location>
</feature>
<keyword evidence="3" id="KW-0328">Glycosyltransferase</keyword>
<dbReference type="PANTHER" id="PTHR30582">
    <property type="entry name" value="L,D-TRANSPEPTIDASE"/>
    <property type="match status" value="1"/>
</dbReference>
<evidence type="ECO:0000256" key="10">
    <source>
        <dbReference type="SAM" id="MobiDB-lite"/>
    </source>
</evidence>
<dbReference type="RefSeq" id="WP_390259876.1">
    <property type="nucleotide sequence ID" value="NZ_JBHUGH010000003.1"/>
</dbReference>
<dbReference type="Proteomes" id="UP001597353">
    <property type="component" value="Unassembled WGS sequence"/>
</dbReference>
<evidence type="ECO:0000259" key="11">
    <source>
        <dbReference type="PROSITE" id="PS52029"/>
    </source>
</evidence>
<dbReference type="Pfam" id="PF03734">
    <property type="entry name" value="YkuD"/>
    <property type="match status" value="1"/>
</dbReference>
<sequence>MRFIRSHFAGAGSASVTAPVSAPSSFLRLTLLAACVGLAACSAPPMPQEELPPEPVIVPGYEEVQDGRHYIPPVPAEYLDPVNQRQMVAYAGTERPGTIVVDPYARFLYLVTAPGEAMRYRVAVGRQGRGFSGNAVIGRRAEWPSWTPTANMIRVDPDIYGPYRAGLPGGIENPLGARALYLYRNGRDTMYRIHGTNDVASIGNATSAGCIRLFNQDIIDLYERVGSGQRVRVRSEAESRRLEGPQPAPTVLETLQVPPPETVEVSAVQ</sequence>
<feature type="active site" description="Nucleophile" evidence="9">
    <location>
        <position position="210"/>
    </location>
</feature>
<reference evidence="13" key="1">
    <citation type="journal article" date="2019" name="Int. J. Syst. Evol. Microbiol.">
        <title>The Global Catalogue of Microorganisms (GCM) 10K type strain sequencing project: providing services to taxonomists for standard genome sequencing and annotation.</title>
        <authorList>
            <consortium name="The Broad Institute Genomics Platform"/>
            <consortium name="The Broad Institute Genome Sequencing Center for Infectious Disease"/>
            <person name="Wu L."/>
            <person name="Ma J."/>
        </authorList>
    </citation>
    <scope>NUCLEOTIDE SEQUENCE [LARGE SCALE GENOMIC DNA]</scope>
    <source>
        <strain evidence="13">CGMCC 4.7242</strain>
    </source>
</reference>
<evidence type="ECO:0000256" key="5">
    <source>
        <dbReference type="ARBA" id="ARBA00022801"/>
    </source>
</evidence>
<dbReference type="CDD" id="cd16913">
    <property type="entry name" value="YkuD_like"/>
    <property type="match status" value="1"/>
</dbReference>
<comment type="pathway">
    <text evidence="1 9">Cell wall biogenesis; peptidoglycan biosynthesis.</text>
</comment>
<keyword evidence="12" id="KW-0012">Acyltransferase</keyword>
<evidence type="ECO:0000313" key="12">
    <source>
        <dbReference type="EMBL" id="MFD1911549.1"/>
    </source>
</evidence>
<gene>
    <name evidence="12" type="ORF">ACFSGJ_04890</name>
</gene>
<evidence type="ECO:0000256" key="8">
    <source>
        <dbReference type="ARBA" id="ARBA00023316"/>
    </source>
</evidence>
<dbReference type="GO" id="GO:0016746">
    <property type="term" value="F:acyltransferase activity"/>
    <property type="evidence" value="ECO:0007669"/>
    <property type="project" value="UniProtKB-KW"/>
</dbReference>
<keyword evidence="4 12" id="KW-0808">Transferase</keyword>
<comment type="similarity">
    <text evidence="2">Belongs to the YkuD family.</text>
</comment>
<dbReference type="InterPro" id="IPR038063">
    <property type="entry name" value="Transpep_catalytic_dom"/>
</dbReference>
<protein>
    <submittedName>
        <fullName evidence="12">L,D-transpeptidase</fullName>
        <ecNumber evidence="12">2.3.2.-</ecNumber>
    </submittedName>
</protein>
<dbReference type="PROSITE" id="PS52029">
    <property type="entry name" value="LD_TPASE"/>
    <property type="match status" value="1"/>
</dbReference>
<feature type="region of interest" description="Disordered" evidence="10">
    <location>
        <begin position="236"/>
        <end position="269"/>
    </location>
</feature>
<evidence type="ECO:0000313" key="13">
    <source>
        <dbReference type="Proteomes" id="UP001597353"/>
    </source>
</evidence>
<keyword evidence="8 9" id="KW-0961">Cell wall biogenesis/degradation</keyword>
<feature type="active site" description="Proton donor/acceptor" evidence="9">
    <location>
        <position position="194"/>
    </location>
</feature>